<evidence type="ECO:0000313" key="1">
    <source>
        <dbReference type="EMBL" id="EPN65976.1"/>
    </source>
</evidence>
<comment type="caution">
    <text evidence="1">The sequence shown here is derived from an EMBL/GenBank/DDBJ whole genome shotgun (WGS) entry which is preliminary data.</text>
</comment>
<dbReference type="EMBL" id="AOKF01000600">
    <property type="protein sequence ID" value="EPN65976.1"/>
    <property type="molecule type" value="Genomic_DNA"/>
</dbReference>
<accession>A0A656K1U8</accession>
<feature type="non-terminal residue" evidence="1">
    <location>
        <position position="1"/>
    </location>
</feature>
<dbReference type="Proteomes" id="UP000018849">
    <property type="component" value="Unassembled WGS sequence"/>
</dbReference>
<name>A0A656K1U8_PSESF</name>
<gene>
    <name evidence="1" type="ORF">A245_07234</name>
</gene>
<organism evidence="1 2">
    <name type="scientific">Pseudomonas syringae pv. actinidiae ICMP 19096</name>
    <dbReference type="NCBI Taxonomy" id="1194405"/>
    <lineage>
        <taxon>Bacteria</taxon>
        <taxon>Pseudomonadati</taxon>
        <taxon>Pseudomonadota</taxon>
        <taxon>Gammaproteobacteria</taxon>
        <taxon>Pseudomonadales</taxon>
        <taxon>Pseudomonadaceae</taxon>
        <taxon>Pseudomonas</taxon>
        <taxon>Pseudomonas syringae</taxon>
    </lineage>
</organism>
<proteinExistence type="predicted"/>
<reference evidence="1 2" key="1">
    <citation type="journal article" date="2013" name="PLoS Pathog.">
        <title>Genomic analysis of the Kiwifruit pathogen Pseudomonas syringae pv. actinidiae provides insight into the origins of an emergent plant disease.</title>
        <authorList>
            <person name="McCann H.C."/>
            <person name="Rikkerink E.H."/>
            <person name="Bertels F."/>
            <person name="Fiers M."/>
            <person name="Lu A."/>
            <person name="Rees-George J."/>
            <person name="Andersen M.T."/>
            <person name="Gleave A.P."/>
            <person name="Haubold B."/>
            <person name="Wohlers M.W."/>
            <person name="Guttman D.S."/>
            <person name="Wang P.W."/>
            <person name="Straub C."/>
            <person name="Vanneste J.L."/>
            <person name="Rainey P.B."/>
            <person name="Templeton M.D."/>
        </authorList>
    </citation>
    <scope>NUCLEOTIDE SEQUENCE [LARGE SCALE GENOMIC DNA]</scope>
    <source>
        <strain evidence="1 2">ICMP 19096</strain>
    </source>
</reference>
<sequence length="54" mass="5565">GMSGLGFKFAPGIAQIAVEQLRAHLAETGRSCPGWSALSPRRSMPCVGLAGVQP</sequence>
<dbReference type="AlphaFoldDB" id="A0A656K1U8"/>
<protein>
    <submittedName>
        <fullName evidence="1">Oxidoreductase, FAD-binding protein</fullName>
    </submittedName>
</protein>
<evidence type="ECO:0000313" key="2">
    <source>
        <dbReference type="Proteomes" id="UP000018849"/>
    </source>
</evidence>